<dbReference type="EMBL" id="GL945435">
    <property type="protein sequence ID" value="EGO23900.1"/>
    <property type="molecule type" value="Genomic_DNA"/>
</dbReference>
<feature type="region of interest" description="Disordered" evidence="2">
    <location>
        <begin position="176"/>
        <end position="211"/>
    </location>
</feature>
<evidence type="ECO:0000313" key="4">
    <source>
        <dbReference type="Proteomes" id="UP000008064"/>
    </source>
</evidence>
<evidence type="ECO:0000313" key="3">
    <source>
        <dbReference type="EMBL" id="EGO23900.1"/>
    </source>
</evidence>
<keyword evidence="1" id="KW-0175">Coiled coil</keyword>
<dbReference type="AlphaFoldDB" id="F8NZ80"/>
<gene>
    <name evidence="3" type="ORF">SERLADRAFT_470357</name>
</gene>
<accession>F8NZ80</accession>
<evidence type="ECO:0000256" key="1">
    <source>
        <dbReference type="SAM" id="Coils"/>
    </source>
</evidence>
<evidence type="ECO:0000256" key="2">
    <source>
        <dbReference type="SAM" id="MobiDB-lite"/>
    </source>
</evidence>
<dbReference type="KEGG" id="sla:SERLADRAFT_470357"/>
<dbReference type="RefSeq" id="XP_007319662.1">
    <property type="nucleotide sequence ID" value="XM_007319600.1"/>
</dbReference>
<reference evidence="4" key="1">
    <citation type="journal article" date="2011" name="Science">
        <title>The plant cell wall-decomposing machinery underlies the functional diversity of forest fungi.</title>
        <authorList>
            <person name="Eastwood D.C."/>
            <person name="Floudas D."/>
            <person name="Binder M."/>
            <person name="Majcherczyk A."/>
            <person name="Schneider P."/>
            <person name="Aerts A."/>
            <person name="Asiegbu F.O."/>
            <person name="Baker S.E."/>
            <person name="Barry K."/>
            <person name="Bendiksby M."/>
            <person name="Blumentritt M."/>
            <person name="Coutinho P.M."/>
            <person name="Cullen D."/>
            <person name="de Vries R.P."/>
            <person name="Gathman A."/>
            <person name="Goodell B."/>
            <person name="Henrissat B."/>
            <person name="Ihrmark K."/>
            <person name="Kauserud H."/>
            <person name="Kohler A."/>
            <person name="LaButti K."/>
            <person name="Lapidus A."/>
            <person name="Lavin J.L."/>
            <person name="Lee Y.-H."/>
            <person name="Lindquist E."/>
            <person name="Lilly W."/>
            <person name="Lucas S."/>
            <person name="Morin E."/>
            <person name="Murat C."/>
            <person name="Oguiza J.A."/>
            <person name="Park J."/>
            <person name="Pisabarro A.G."/>
            <person name="Riley R."/>
            <person name="Rosling A."/>
            <person name="Salamov A."/>
            <person name="Schmidt O."/>
            <person name="Schmutz J."/>
            <person name="Skrede I."/>
            <person name="Stenlid J."/>
            <person name="Wiebenga A."/>
            <person name="Xie X."/>
            <person name="Kuees U."/>
            <person name="Hibbett D.S."/>
            <person name="Hoffmeister D."/>
            <person name="Hoegberg N."/>
            <person name="Martin F."/>
            <person name="Grigoriev I.V."/>
            <person name="Watkinson S.C."/>
        </authorList>
    </citation>
    <scope>NUCLEOTIDE SEQUENCE [LARGE SCALE GENOMIC DNA]</scope>
    <source>
        <strain evidence="4">S7.9</strain>
    </source>
</reference>
<dbReference type="OrthoDB" id="3269067at2759"/>
<feature type="region of interest" description="Disordered" evidence="2">
    <location>
        <begin position="226"/>
        <end position="274"/>
    </location>
</feature>
<protein>
    <submittedName>
        <fullName evidence="3">Uncharacterized protein</fullName>
    </submittedName>
</protein>
<dbReference type="GeneID" id="18819748"/>
<feature type="compositionally biased region" description="Low complexity" evidence="2">
    <location>
        <begin position="299"/>
        <end position="313"/>
    </location>
</feature>
<feature type="compositionally biased region" description="Polar residues" evidence="2">
    <location>
        <begin position="176"/>
        <end position="208"/>
    </location>
</feature>
<dbReference type="Proteomes" id="UP000008064">
    <property type="component" value="Unassembled WGS sequence"/>
</dbReference>
<organism evidence="4">
    <name type="scientific">Serpula lacrymans var. lacrymans (strain S7.9)</name>
    <name type="common">Dry rot fungus</name>
    <dbReference type="NCBI Taxonomy" id="578457"/>
    <lineage>
        <taxon>Eukaryota</taxon>
        <taxon>Fungi</taxon>
        <taxon>Dikarya</taxon>
        <taxon>Basidiomycota</taxon>
        <taxon>Agaricomycotina</taxon>
        <taxon>Agaricomycetes</taxon>
        <taxon>Agaricomycetidae</taxon>
        <taxon>Boletales</taxon>
        <taxon>Coniophorineae</taxon>
        <taxon>Serpulaceae</taxon>
        <taxon>Serpula</taxon>
    </lineage>
</organism>
<proteinExistence type="predicted"/>
<feature type="coiled-coil region" evidence="1">
    <location>
        <begin position="87"/>
        <end position="114"/>
    </location>
</feature>
<name>F8NZ80_SERL9</name>
<feature type="compositionally biased region" description="Basic residues" evidence="2">
    <location>
        <begin position="325"/>
        <end position="335"/>
    </location>
</feature>
<sequence>MATTSSPPSIILTDALASFTKAANLAFATVQDQARVEVAKVSTETREARRERDDALKALHASRSDEQVWKEEAGAWKTAAEQADMTVKHQTETIAQLRHEATQWKNQCLRLEETSRQEAISWKEQFLRVEQERCKLSLRVDELISEQLNYQTSTPSLPFTPKVRYTDTNMSISSRSHHLSNYASASPASQDMPSTSSAKSQTDSQRPSSLMDKPLAAARDRAPGKFAITQLPTPVSEHQRNIRQKVGKGKTFSVEIPSRGEPQHNGDGDTPGSRTTFIRRVKAVVQIPVKEESFDGNVSDPSPSASTSSSAPAVNLEAPPSRSARQTRTKKRTRKAVQDEIESQSEIEEVENSQSSGDGHSLAEDSDDEDELMMCPENNDQEMYGVQHISQAARRGNTKTTAIPEKRRKITAVKRTNKLSSEKPKARRV</sequence>
<feature type="compositionally biased region" description="Acidic residues" evidence="2">
    <location>
        <begin position="339"/>
        <end position="351"/>
    </location>
</feature>
<dbReference type="HOGENOM" id="CLU_045708_0_0_1"/>
<feature type="region of interest" description="Disordered" evidence="2">
    <location>
        <begin position="292"/>
        <end position="378"/>
    </location>
</feature>